<dbReference type="InterPro" id="IPR013783">
    <property type="entry name" value="Ig-like_fold"/>
</dbReference>
<evidence type="ECO:0000256" key="3">
    <source>
        <dbReference type="SAM" id="SignalP"/>
    </source>
</evidence>
<keyword evidence="3 7" id="KW-0732">Signal</keyword>
<dbReference type="SUPFAM" id="SSF48726">
    <property type="entry name" value="Immunoglobulin"/>
    <property type="match status" value="2"/>
</dbReference>
<dbReference type="RefSeq" id="NP_001107058.1">
    <property type="nucleotide sequence ID" value="NM_001113586.2"/>
</dbReference>
<protein>
    <submittedName>
        <fullName evidence="7">Uncharacterized protein LOC558926 precursor</fullName>
    </submittedName>
    <submittedName>
        <fullName evidence="5">Zgc:171490 protein</fullName>
    </submittedName>
</protein>
<dbReference type="InterPro" id="IPR003599">
    <property type="entry name" value="Ig_sub"/>
</dbReference>
<reference evidence="6" key="3">
    <citation type="journal article" date="2013" name="Nature">
        <title>The zebrafish reference genome sequence and its relationship to the human genome.</title>
        <authorList>
            <consortium name="Genome Reference Consortium Zebrafish"/>
            <person name="Howe K."/>
            <person name="Clark M.D."/>
            <person name="Torroja C.F."/>
            <person name="Torrance J."/>
            <person name="Berthelot C."/>
            <person name="Muffato M."/>
            <person name="Collins J.E."/>
            <person name="Humphray S."/>
            <person name="McLaren K."/>
            <person name="Matthews L."/>
            <person name="McLaren S."/>
            <person name="Sealy I."/>
            <person name="Caccamo M."/>
            <person name="Churcher C."/>
            <person name="Scott C."/>
            <person name="Barrett J.C."/>
            <person name="Koch R."/>
            <person name="Rauch G.J."/>
            <person name="White S."/>
            <person name="Chow W."/>
            <person name="Kilian B."/>
            <person name="Quintais L.T."/>
            <person name="Guerra-Assuncao J.A."/>
            <person name="Zhou Y."/>
            <person name="Gu Y."/>
            <person name="Yen J."/>
            <person name="Vogel J.H."/>
            <person name="Eyre T."/>
            <person name="Redmond S."/>
            <person name="Banerjee R."/>
            <person name="Chi J."/>
            <person name="Fu B."/>
            <person name="Langley E."/>
            <person name="Maguire S.F."/>
            <person name="Laird G.K."/>
            <person name="Lloyd D."/>
            <person name="Kenyon E."/>
            <person name="Donaldson S."/>
            <person name="Sehra H."/>
            <person name="Almeida-King J."/>
            <person name="Loveland J."/>
            <person name="Trevanion S."/>
            <person name="Jones M."/>
            <person name="Quail M."/>
            <person name="Willey D."/>
            <person name="Hunt A."/>
            <person name="Burton J."/>
            <person name="Sims S."/>
            <person name="McLay K."/>
            <person name="Plumb B."/>
            <person name="Davis J."/>
            <person name="Clee C."/>
            <person name="Oliver K."/>
            <person name="Clark R."/>
            <person name="Riddle C."/>
            <person name="Elliot D."/>
            <person name="Eliott D."/>
            <person name="Threadgold G."/>
            <person name="Harden G."/>
            <person name="Ware D."/>
            <person name="Begum S."/>
            <person name="Mortimore B."/>
            <person name="Mortimer B."/>
            <person name="Kerry G."/>
            <person name="Heath P."/>
            <person name="Phillimore B."/>
            <person name="Tracey A."/>
            <person name="Corby N."/>
            <person name="Dunn M."/>
            <person name="Johnson C."/>
            <person name="Wood J."/>
            <person name="Clark S."/>
            <person name="Pelan S."/>
            <person name="Griffiths G."/>
            <person name="Smith M."/>
            <person name="Glithero R."/>
            <person name="Howden P."/>
            <person name="Barker N."/>
            <person name="Lloyd C."/>
            <person name="Stevens C."/>
            <person name="Harley J."/>
            <person name="Holt K."/>
            <person name="Panagiotidis G."/>
            <person name="Lovell J."/>
            <person name="Beasley H."/>
            <person name="Henderson C."/>
            <person name="Gordon D."/>
            <person name="Auger K."/>
            <person name="Wright D."/>
            <person name="Collins J."/>
            <person name="Raisen C."/>
            <person name="Dyer L."/>
            <person name="Leung K."/>
            <person name="Robertson L."/>
            <person name="Ambridge K."/>
            <person name="Leongamornlert D."/>
            <person name="McGuire S."/>
            <person name="Gilderthorp R."/>
            <person name="Griffiths C."/>
            <person name="Manthravadi D."/>
            <person name="Nichol S."/>
            <person name="Barker G."/>
            <person name="Whitehead S."/>
            <person name="Kay M."/>
            <person name="Brown J."/>
            <person name="Murnane C."/>
            <person name="Gray E."/>
            <person name="Humphries M."/>
            <person name="Sycamore N."/>
            <person name="Barker D."/>
            <person name="Saunders D."/>
            <person name="Wallis J."/>
            <person name="Babbage A."/>
            <person name="Hammond S."/>
            <person name="Mashreghi-Mohammadi M."/>
            <person name="Barr L."/>
            <person name="Martin S."/>
            <person name="Wray P."/>
            <person name="Ellington A."/>
            <person name="Matthews N."/>
            <person name="Ellwood M."/>
            <person name="Woodmansey R."/>
            <person name="Clark G."/>
            <person name="Cooper J."/>
            <person name="Cooper J."/>
            <person name="Tromans A."/>
            <person name="Grafham D."/>
            <person name="Skuce C."/>
            <person name="Pandian R."/>
            <person name="Andrews R."/>
            <person name="Harrison E."/>
            <person name="Kimberley A."/>
            <person name="Garnett J."/>
            <person name="Fosker N."/>
            <person name="Hall R."/>
            <person name="Garner P."/>
            <person name="Kelly D."/>
            <person name="Bird C."/>
            <person name="Palmer S."/>
            <person name="Gehring I."/>
            <person name="Berger A."/>
            <person name="Dooley C.M."/>
            <person name="Ersan-Urun Z."/>
            <person name="Eser C."/>
            <person name="Geiger H."/>
            <person name="Geisler M."/>
            <person name="Karotki L."/>
            <person name="Kirn A."/>
            <person name="Konantz J."/>
            <person name="Konantz M."/>
            <person name="Oberlander M."/>
            <person name="Rudolph-Geiger S."/>
            <person name="Teucke M."/>
            <person name="Lanz C."/>
            <person name="Raddatz G."/>
            <person name="Osoegawa K."/>
            <person name="Zhu B."/>
            <person name="Rapp A."/>
            <person name="Widaa S."/>
            <person name="Langford C."/>
            <person name="Yang F."/>
            <person name="Schuster S.C."/>
            <person name="Carter N.P."/>
            <person name="Harrow J."/>
            <person name="Ning Z."/>
            <person name="Herrero J."/>
            <person name="Searle S.M."/>
            <person name="Enright A."/>
            <person name="Geisler R."/>
            <person name="Plasterk R.H."/>
            <person name="Lee C."/>
            <person name="Westerfield M."/>
            <person name="de Jong P.J."/>
            <person name="Zon L.I."/>
            <person name="Postlethwait J.H."/>
            <person name="Nusslein-Volhard C."/>
            <person name="Hubbard T.J."/>
            <person name="Roest Crollius H."/>
            <person name="Rogers J."/>
            <person name="Stemple D.L."/>
        </authorList>
    </citation>
    <scope>NUCLEOTIDE SEQUENCE [LARGE SCALE GENOMIC DNA]</scope>
</reference>
<feature type="signal peptide" evidence="3">
    <location>
        <begin position="1"/>
        <end position="25"/>
    </location>
</feature>
<evidence type="ECO:0000256" key="2">
    <source>
        <dbReference type="SAM" id="Phobius"/>
    </source>
</evidence>
<keyword evidence="2" id="KW-1133">Transmembrane helix</keyword>
<dbReference type="EMBL" id="BC154445">
    <property type="protein sequence ID" value="AAI54446.1"/>
    <property type="molecule type" value="mRNA"/>
</dbReference>
<feature type="compositionally biased region" description="Polar residues" evidence="1">
    <location>
        <begin position="283"/>
        <end position="296"/>
    </location>
</feature>
<dbReference type="ZFIN" id="ZDB-GENE-080204-29">
    <property type="gene designation" value="zgc:171490"/>
</dbReference>
<accession>A8WFT0</accession>
<dbReference type="Proteomes" id="UP000000437">
    <property type="component" value="Chromosome 22"/>
</dbReference>
<reference evidence="7" key="4">
    <citation type="submission" date="2025-04" db="UniProtKB">
        <authorList>
            <consortium name="RefSeq"/>
        </authorList>
    </citation>
    <scope>IDENTIFICATION</scope>
</reference>
<dbReference type="PhylomeDB" id="A8WFT0"/>
<evidence type="ECO:0000313" key="8">
    <source>
        <dbReference type="ZFIN" id="ZDB-GENE-080204-29"/>
    </source>
</evidence>
<keyword evidence="6" id="KW-1185">Reference proteome</keyword>
<feature type="domain" description="Immunoglobulin" evidence="4">
    <location>
        <begin position="144"/>
        <end position="240"/>
    </location>
</feature>
<evidence type="ECO:0000313" key="6">
    <source>
        <dbReference type="Proteomes" id="UP000000437"/>
    </source>
</evidence>
<name>A8WFT0_DANRE</name>
<feature type="transmembrane region" description="Helical" evidence="2">
    <location>
        <begin position="247"/>
        <end position="276"/>
    </location>
</feature>
<dbReference type="AGR" id="ZFIN:ZDB-GENE-080204-29"/>
<reference evidence="5" key="2">
    <citation type="submission" date="2007-11" db="EMBL/GenBank/DDBJ databases">
        <authorList>
            <consortium name="NIH - Zebrafish Gene Collection (ZGC) project"/>
        </authorList>
    </citation>
    <scope>NUCLEOTIDE SEQUENCE [LARGE SCALE MRNA]</scope>
    <source>
        <tissue evidence="5">Embryo</tissue>
    </source>
</reference>
<dbReference type="OrthoDB" id="8741746at2759"/>
<reference evidence="7" key="1">
    <citation type="journal article" date="2002" name="Proc. Natl. Acad. Sci. U.S.A.">
        <title>Generation and initial analysis of more than 15,000 full-length human and mouse cDNA sequences.</title>
        <authorList>
            <consortium name="Mammalian Gene Collection Program Team"/>
            <person name="Strausberg R.L."/>
            <person name="Feingold E.A."/>
            <person name="Grouse L.H."/>
            <person name="Derge J.G."/>
            <person name="Klausner R.D."/>
            <person name="Collins F.S."/>
            <person name="Wagner L."/>
            <person name="Shenmen C.M."/>
            <person name="Schuler G.D."/>
            <person name="Altschul S.F."/>
            <person name="Zeeberg B."/>
            <person name="Buetow K.H."/>
            <person name="Schaefer C.F."/>
            <person name="Bhat N.K."/>
            <person name="Hopkins R.F."/>
            <person name="Jordan H."/>
            <person name="Moore T."/>
            <person name="Max S.I."/>
            <person name="Wang J."/>
            <person name="Hsieh F."/>
            <person name="Diatchenko L."/>
            <person name="Marusina K."/>
            <person name="Farmer A.A."/>
            <person name="Rubin G.M."/>
            <person name="Hong L."/>
            <person name="Stapleton M."/>
            <person name="Soares M.B."/>
            <person name="Bonaldo M.F."/>
            <person name="Casavant T.L."/>
            <person name="Scheetz T.E."/>
            <person name="Brownstein M.J."/>
            <person name="Usdin T.B."/>
            <person name="Toshiyuki S."/>
            <person name="Carninci P."/>
            <person name="Prange C."/>
            <person name="Raha S.S."/>
            <person name="Loquellano N.A."/>
            <person name="Peters G.J."/>
            <person name="Abramson R.D."/>
            <person name="Mullahy S.J."/>
            <person name="Bosak S.A."/>
            <person name="McEwan P.J."/>
            <person name="McKernan K.J."/>
            <person name="Malek J.A."/>
            <person name="Gunaratne P.H."/>
            <person name="Richards S."/>
            <person name="Worley K.C."/>
            <person name="Hale S."/>
            <person name="Garcia A.M."/>
            <person name="Gay L.J."/>
            <person name="Hulyk S.W."/>
            <person name="Villalon D.K."/>
            <person name="Muzny D.M."/>
            <person name="Sodergren E.J."/>
            <person name="Lu X."/>
            <person name="Gibbs R.A."/>
            <person name="Fahey J."/>
            <person name="Helton E."/>
            <person name="Ketteman M."/>
            <person name="Madan A."/>
            <person name="Rodrigues S."/>
            <person name="Sanchez A."/>
            <person name="Whiting M."/>
            <person name="Madan A."/>
            <person name="Young A.C."/>
            <person name="Shevchenko Y."/>
            <person name="Bouffard G.G."/>
            <person name="Blakesley R.W."/>
            <person name="Touchman J.W."/>
            <person name="Green E.D."/>
            <person name="Dickson M.C."/>
            <person name="Rodriguez A.C."/>
            <person name="Grimwood J."/>
            <person name="Schmutz J."/>
            <person name="Myers R.M."/>
            <person name="Butterfield Y.S."/>
            <person name="Krzywinski M.I."/>
            <person name="Skalska U."/>
            <person name="Smailus D.E."/>
            <person name="Schnerch A."/>
            <person name="Schein J.E."/>
            <person name="Jones S.J."/>
            <person name="Marra M.A."/>
        </authorList>
    </citation>
    <scope>NUCLEOTIDE SEQUENCE</scope>
</reference>
<dbReference type="GeneID" id="558926"/>
<dbReference type="PANTHER" id="PTHR21063:SF4">
    <property type="entry name" value="CD48 ANTIGEN-RELATED"/>
    <property type="match status" value="1"/>
</dbReference>
<dbReference type="Gene3D" id="2.60.40.10">
    <property type="entry name" value="Immunoglobulins"/>
    <property type="match status" value="2"/>
</dbReference>
<dbReference type="AlphaFoldDB" id="A8WFT0"/>
<feature type="region of interest" description="Disordered" evidence="1">
    <location>
        <begin position="317"/>
        <end position="336"/>
    </location>
</feature>
<feature type="chain" id="PRO_5035034860" evidence="3 7">
    <location>
        <begin position="26"/>
        <end position="336"/>
    </location>
</feature>
<dbReference type="PANTHER" id="PTHR21063">
    <property type="entry name" value="LFA-3"/>
    <property type="match status" value="1"/>
</dbReference>
<organism evidence="5">
    <name type="scientific">Danio rerio</name>
    <name type="common">Zebrafish</name>
    <name type="synonym">Brachydanio rerio</name>
    <dbReference type="NCBI Taxonomy" id="7955"/>
    <lineage>
        <taxon>Eukaryota</taxon>
        <taxon>Metazoa</taxon>
        <taxon>Chordata</taxon>
        <taxon>Craniata</taxon>
        <taxon>Vertebrata</taxon>
        <taxon>Euteleostomi</taxon>
        <taxon>Actinopterygii</taxon>
        <taxon>Neopterygii</taxon>
        <taxon>Teleostei</taxon>
        <taxon>Ostariophysi</taxon>
        <taxon>Cypriniformes</taxon>
        <taxon>Danionidae</taxon>
        <taxon>Danioninae</taxon>
        <taxon>Danio</taxon>
    </lineage>
</organism>
<dbReference type="InterPro" id="IPR036179">
    <property type="entry name" value="Ig-like_dom_sf"/>
</dbReference>
<evidence type="ECO:0000256" key="1">
    <source>
        <dbReference type="SAM" id="MobiDB-lite"/>
    </source>
</evidence>
<feature type="region of interest" description="Disordered" evidence="1">
    <location>
        <begin position="283"/>
        <end position="307"/>
    </location>
</feature>
<dbReference type="KEGG" id="dre:558926"/>
<feature type="domain" description="Immunoglobulin" evidence="4">
    <location>
        <begin position="28"/>
        <end position="140"/>
    </location>
</feature>
<keyword evidence="2" id="KW-0812">Transmembrane</keyword>
<dbReference type="SMART" id="SM00409">
    <property type="entry name" value="IG"/>
    <property type="match status" value="2"/>
</dbReference>
<proteinExistence type="evidence at transcript level"/>
<evidence type="ECO:0000313" key="7">
    <source>
        <dbReference type="RefSeq" id="NP_001107058.1"/>
    </source>
</evidence>
<keyword evidence="2" id="KW-0472">Membrane</keyword>
<gene>
    <name evidence="5 7 8" type="ORF">zgc:171490</name>
</gene>
<evidence type="ECO:0000259" key="4">
    <source>
        <dbReference type="SMART" id="SM00409"/>
    </source>
</evidence>
<sequence length="336" mass="36999">MKMKLSYYFHISIWCFLKSTLGVFGVEEGRVSVMDGDSVTLYTGVRTGQHEGITWYFNLIRIALINGDRSKSCTDVQCNLNLKAKNERFRNRLKLDEETGDLTILNIRTADDTGDYQLIIHSNSSNNKDNIEKTFRIAADTSEMKSPSVKEGESVTLDPGVNAYNEMSWYFSDILIARLTGNQSQICTNAECKERFTDRLKTENDSLNITNSRSTDSGEYKLMINCSTFSIIRKLTVNVTNSAHPEVIAYVLVAAVFAAAAAAAAAAVVAVILCWWRYNSSQQNGNRTGEQNTTNGPEVVPLNSRLNGANGTSNEANCSLLPADNENGLAANGTPQ</sequence>
<evidence type="ECO:0000313" key="5">
    <source>
        <dbReference type="EMBL" id="AAI54446.1"/>
    </source>
</evidence>